<dbReference type="EMBL" id="CP000155">
    <property type="protein sequence ID" value="ABC30267.1"/>
    <property type="molecule type" value="Genomic_DNA"/>
</dbReference>
<dbReference type="InterPro" id="IPR051684">
    <property type="entry name" value="Electron_Trans/Redox"/>
</dbReference>
<dbReference type="NCBIfam" id="TIGR02745">
    <property type="entry name" value="ccoG_rdxA_fixG"/>
    <property type="match status" value="1"/>
</dbReference>
<feature type="domain" description="4Fe-4S ferredoxin-type" evidence="8">
    <location>
        <begin position="254"/>
        <end position="283"/>
    </location>
</feature>
<accession>Q2SGF7</accession>
<dbReference type="PROSITE" id="PS51379">
    <property type="entry name" value="4FE4S_FER_2"/>
    <property type="match status" value="1"/>
</dbReference>
<dbReference type="OrthoDB" id="9811700at2"/>
<keyword evidence="1" id="KW-0813">Transport</keyword>
<evidence type="ECO:0000256" key="6">
    <source>
        <dbReference type="ARBA" id="ARBA00023014"/>
    </source>
</evidence>
<evidence type="ECO:0000256" key="1">
    <source>
        <dbReference type="ARBA" id="ARBA00022448"/>
    </source>
</evidence>
<protein>
    <submittedName>
        <fullName evidence="9">Polyferredoxin</fullName>
    </submittedName>
</protein>
<keyword evidence="7" id="KW-1133">Transmembrane helix</keyword>
<sequence>MSEHIPVHNVDAVTVDLYESRTKVHTRSFSGRYRRLRLLGGFLLFSLYFGVAWLNWGGRQAVLWDIASRKFHIFGNTFWPQDFILLSGILIISAFGLFFLTVFAGRAWCGYACPQSMWTWVFMWAEKVTEGDRNQRIKLDKAPPSLDKATRRILKHGLWVVISVATAVTFVGYFTPIRALAADLATLQVGGWSLFWIGFFTVATYLNAGWLREQVCFHMCPYGRFQSSMLDEDSLVVTYDAARGESRGPRKKNANYRAQGLGDCVDCSLCVQVCPTGIDIRDGLQMECIGCAACIDACDTVMQKMGYDAGLVRYTGERALRGEKARILRPRLVGYAAVLLLMIGVFSWVMATRPLLSLDVAKDRGLFRYNSENRIENGYILDILNKENEPKTFLISASGLEGLAMGGERRIQVGPESSVRVPVTLSMRPSQILQRSSDVFFEVTDAYRPERRVVKPSRFTGPTAK</sequence>
<dbReference type="InterPro" id="IPR032879">
    <property type="entry name" value="FixG_C"/>
</dbReference>
<dbReference type="Proteomes" id="UP000000238">
    <property type="component" value="Chromosome"/>
</dbReference>
<dbReference type="SUPFAM" id="SSF54862">
    <property type="entry name" value="4Fe-4S ferredoxins"/>
    <property type="match status" value="1"/>
</dbReference>
<evidence type="ECO:0000256" key="5">
    <source>
        <dbReference type="ARBA" id="ARBA00023004"/>
    </source>
</evidence>
<dbReference type="PROSITE" id="PS00198">
    <property type="entry name" value="4FE4S_FER_1"/>
    <property type="match status" value="1"/>
</dbReference>
<reference evidence="9 10" key="1">
    <citation type="journal article" date="2005" name="Nucleic Acids Res.">
        <title>Genomic blueprint of Hahella chejuensis, a marine microbe producing an algicidal agent.</title>
        <authorList>
            <person name="Jeong H."/>
            <person name="Yim J.H."/>
            <person name="Lee C."/>
            <person name="Choi S.-H."/>
            <person name="Park Y.K."/>
            <person name="Yoon S.H."/>
            <person name="Hur C.-G."/>
            <person name="Kang H.-Y."/>
            <person name="Kim D."/>
            <person name="Lee H.H."/>
            <person name="Park K.H."/>
            <person name="Park S.-H."/>
            <person name="Park H.-S."/>
            <person name="Lee H.K."/>
            <person name="Oh T.K."/>
            <person name="Kim J.F."/>
        </authorList>
    </citation>
    <scope>NUCLEOTIDE SEQUENCE [LARGE SCALE GENOMIC DNA]</scope>
    <source>
        <strain evidence="9 10">KCTC 2396</strain>
    </source>
</reference>
<feature type="transmembrane region" description="Helical" evidence="7">
    <location>
        <begin position="36"/>
        <end position="56"/>
    </location>
</feature>
<dbReference type="Pfam" id="PF12801">
    <property type="entry name" value="Fer4_5"/>
    <property type="match status" value="1"/>
</dbReference>
<evidence type="ECO:0000313" key="9">
    <source>
        <dbReference type="EMBL" id="ABC30267.1"/>
    </source>
</evidence>
<feature type="transmembrane region" description="Helical" evidence="7">
    <location>
        <begin position="189"/>
        <end position="208"/>
    </location>
</feature>
<dbReference type="Pfam" id="PF13746">
    <property type="entry name" value="Fer4_18"/>
    <property type="match status" value="1"/>
</dbReference>
<dbReference type="InterPro" id="IPR009051">
    <property type="entry name" value="Helical_ferredxn"/>
</dbReference>
<feature type="transmembrane region" description="Helical" evidence="7">
    <location>
        <begin position="332"/>
        <end position="351"/>
    </location>
</feature>
<dbReference type="Gene3D" id="1.10.1060.10">
    <property type="entry name" value="Alpha-helical ferredoxin"/>
    <property type="match status" value="1"/>
</dbReference>
<dbReference type="Gene3D" id="2.60.40.10">
    <property type="entry name" value="Immunoglobulins"/>
    <property type="match status" value="1"/>
</dbReference>
<evidence type="ECO:0000256" key="3">
    <source>
        <dbReference type="ARBA" id="ARBA00022723"/>
    </source>
</evidence>
<dbReference type="GO" id="GO:0046872">
    <property type="term" value="F:metal ion binding"/>
    <property type="evidence" value="ECO:0007669"/>
    <property type="project" value="UniProtKB-KW"/>
</dbReference>
<dbReference type="eggNOG" id="COG0348">
    <property type="taxonomic scope" value="Bacteria"/>
</dbReference>
<organism evidence="9 10">
    <name type="scientific">Hahella chejuensis (strain KCTC 2396)</name>
    <dbReference type="NCBI Taxonomy" id="349521"/>
    <lineage>
        <taxon>Bacteria</taxon>
        <taxon>Pseudomonadati</taxon>
        <taxon>Pseudomonadota</taxon>
        <taxon>Gammaproteobacteria</taxon>
        <taxon>Oceanospirillales</taxon>
        <taxon>Hahellaceae</taxon>
        <taxon>Hahella</taxon>
    </lineage>
</organism>
<dbReference type="InterPro" id="IPR017896">
    <property type="entry name" value="4Fe4S_Fe-S-bd"/>
</dbReference>
<dbReference type="GO" id="GO:0005886">
    <property type="term" value="C:plasma membrane"/>
    <property type="evidence" value="ECO:0007669"/>
    <property type="project" value="TreeGrafter"/>
</dbReference>
<evidence type="ECO:0000256" key="2">
    <source>
        <dbReference type="ARBA" id="ARBA00022485"/>
    </source>
</evidence>
<dbReference type="InterPro" id="IPR014116">
    <property type="entry name" value="Cyt_c_oxidase_cbb3_FixG"/>
</dbReference>
<dbReference type="STRING" id="349521.HCH_03522"/>
<dbReference type="AlphaFoldDB" id="Q2SGF7"/>
<feature type="transmembrane region" description="Helical" evidence="7">
    <location>
        <begin position="83"/>
        <end position="108"/>
    </location>
</feature>
<dbReference type="PANTHER" id="PTHR30176:SF3">
    <property type="entry name" value="FERREDOXIN-TYPE PROTEIN NAPH"/>
    <property type="match status" value="1"/>
</dbReference>
<name>Q2SGF7_HAHCH</name>
<dbReference type="RefSeq" id="WP_011397335.1">
    <property type="nucleotide sequence ID" value="NC_007645.1"/>
</dbReference>
<evidence type="ECO:0000259" key="8">
    <source>
        <dbReference type="PROSITE" id="PS51379"/>
    </source>
</evidence>
<keyword evidence="2" id="KW-0004">4Fe-4S</keyword>
<keyword evidence="10" id="KW-1185">Reference proteome</keyword>
<evidence type="ECO:0000256" key="7">
    <source>
        <dbReference type="SAM" id="Phobius"/>
    </source>
</evidence>
<keyword evidence="7" id="KW-0812">Transmembrane</keyword>
<proteinExistence type="predicted"/>
<feature type="transmembrane region" description="Helical" evidence="7">
    <location>
        <begin position="158"/>
        <end position="177"/>
    </location>
</feature>
<dbReference type="InterPro" id="IPR013783">
    <property type="entry name" value="Ig-like_fold"/>
</dbReference>
<keyword evidence="4" id="KW-0249">Electron transport</keyword>
<dbReference type="HOGENOM" id="CLU_032118_0_0_6"/>
<keyword evidence="6" id="KW-0411">Iron-sulfur</keyword>
<dbReference type="GO" id="GO:0051539">
    <property type="term" value="F:4 iron, 4 sulfur cluster binding"/>
    <property type="evidence" value="ECO:0007669"/>
    <property type="project" value="UniProtKB-KW"/>
</dbReference>
<dbReference type="InterPro" id="IPR017900">
    <property type="entry name" value="4Fe4S_Fe_S_CS"/>
</dbReference>
<evidence type="ECO:0000313" key="10">
    <source>
        <dbReference type="Proteomes" id="UP000000238"/>
    </source>
</evidence>
<evidence type="ECO:0000256" key="4">
    <source>
        <dbReference type="ARBA" id="ARBA00022982"/>
    </source>
</evidence>
<gene>
    <name evidence="9" type="ordered locus">HCH_03522</name>
</gene>
<dbReference type="KEGG" id="hch:HCH_03522"/>
<dbReference type="Pfam" id="PF11614">
    <property type="entry name" value="FixG_C"/>
    <property type="match status" value="1"/>
</dbReference>
<keyword evidence="3" id="KW-0479">Metal-binding</keyword>
<dbReference type="PANTHER" id="PTHR30176">
    <property type="entry name" value="FERREDOXIN-TYPE PROTEIN NAPH"/>
    <property type="match status" value="1"/>
</dbReference>
<keyword evidence="7" id="KW-0472">Membrane</keyword>
<keyword evidence="5" id="KW-0408">Iron</keyword>